<evidence type="ECO:0000313" key="1">
    <source>
        <dbReference type="EMBL" id="CAD0196264.1"/>
    </source>
</evidence>
<accession>A0A9N8KUK0</accession>
<keyword evidence="2" id="KW-1185">Reference proteome</keyword>
<sequence>MPTRRYISYRDRTVDDMQKSAAKLNRFINYLHITLSRFFGRQNHFSFWLLDWIVQHWFHHLYTEYRICVRHLLRPVTTETCPDTRCGGIQTLLCLVNVLNTTIKHSYNTSPTFKVLEILTFQFSR</sequence>
<gene>
    <name evidence="1" type="ORF">CINC_LOCUS10556</name>
</gene>
<evidence type="ECO:0000313" key="2">
    <source>
        <dbReference type="Proteomes" id="UP001154114"/>
    </source>
</evidence>
<dbReference type="Proteomes" id="UP001154114">
    <property type="component" value="Chromosome 4"/>
</dbReference>
<reference evidence="1" key="1">
    <citation type="submission" date="2021-12" db="EMBL/GenBank/DDBJ databases">
        <authorList>
            <person name="King R."/>
        </authorList>
    </citation>
    <scope>NUCLEOTIDE SEQUENCE</scope>
</reference>
<dbReference type="EMBL" id="LR824007">
    <property type="protein sequence ID" value="CAD0196264.1"/>
    <property type="molecule type" value="Genomic_DNA"/>
</dbReference>
<proteinExistence type="predicted"/>
<protein>
    <submittedName>
        <fullName evidence="1">Uncharacterized protein</fullName>
    </submittedName>
</protein>
<name>A0A9N8KUK0_CHRIL</name>
<organism evidence="1 2">
    <name type="scientific">Chrysodeixis includens</name>
    <name type="common">Soybean looper</name>
    <name type="synonym">Pseudoplusia includens</name>
    <dbReference type="NCBI Taxonomy" id="689277"/>
    <lineage>
        <taxon>Eukaryota</taxon>
        <taxon>Metazoa</taxon>
        <taxon>Ecdysozoa</taxon>
        <taxon>Arthropoda</taxon>
        <taxon>Hexapoda</taxon>
        <taxon>Insecta</taxon>
        <taxon>Pterygota</taxon>
        <taxon>Neoptera</taxon>
        <taxon>Endopterygota</taxon>
        <taxon>Lepidoptera</taxon>
        <taxon>Glossata</taxon>
        <taxon>Ditrysia</taxon>
        <taxon>Noctuoidea</taxon>
        <taxon>Noctuidae</taxon>
        <taxon>Plusiinae</taxon>
        <taxon>Chrysodeixis</taxon>
    </lineage>
</organism>
<dbReference type="AlphaFoldDB" id="A0A9N8KUK0"/>